<name>N1QA81_PSEFD</name>
<gene>
    <name evidence="1" type="ORF">MYCFIDRAFT_169553</name>
</gene>
<accession>N1QA81</accession>
<protein>
    <recommendedName>
        <fullName evidence="3">F-box domain-containing protein</fullName>
    </recommendedName>
</protein>
<dbReference type="Proteomes" id="UP000016932">
    <property type="component" value="Unassembled WGS sequence"/>
</dbReference>
<dbReference type="EMBL" id="KB446555">
    <property type="protein sequence ID" value="EME87797.1"/>
    <property type="molecule type" value="Genomic_DNA"/>
</dbReference>
<keyword evidence="2" id="KW-1185">Reference proteome</keyword>
<evidence type="ECO:0000313" key="2">
    <source>
        <dbReference type="Proteomes" id="UP000016932"/>
    </source>
</evidence>
<evidence type="ECO:0000313" key="1">
    <source>
        <dbReference type="EMBL" id="EME87797.1"/>
    </source>
</evidence>
<organism evidence="1 2">
    <name type="scientific">Pseudocercospora fijiensis (strain CIRAD86)</name>
    <name type="common">Black leaf streak disease fungus</name>
    <name type="synonym">Mycosphaerella fijiensis</name>
    <dbReference type="NCBI Taxonomy" id="383855"/>
    <lineage>
        <taxon>Eukaryota</taxon>
        <taxon>Fungi</taxon>
        <taxon>Dikarya</taxon>
        <taxon>Ascomycota</taxon>
        <taxon>Pezizomycotina</taxon>
        <taxon>Dothideomycetes</taxon>
        <taxon>Dothideomycetidae</taxon>
        <taxon>Mycosphaerellales</taxon>
        <taxon>Mycosphaerellaceae</taxon>
        <taxon>Pseudocercospora</taxon>
    </lineage>
</organism>
<dbReference type="eggNOG" id="ENOG502STPP">
    <property type="taxonomic scope" value="Eukaryota"/>
</dbReference>
<proteinExistence type="predicted"/>
<dbReference type="GeneID" id="19332378"/>
<dbReference type="RefSeq" id="XP_007921107.1">
    <property type="nucleotide sequence ID" value="XM_007922916.1"/>
</dbReference>
<dbReference type="OrthoDB" id="5296720at2759"/>
<dbReference type="KEGG" id="pfj:MYCFIDRAFT_169553"/>
<dbReference type="VEuPathDB" id="FungiDB:MYCFIDRAFT_169553"/>
<dbReference type="HOGENOM" id="CLU_029371_1_1_1"/>
<dbReference type="AlphaFoldDB" id="N1QA81"/>
<dbReference type="STRING" id="383855.N1QA81"/>
<reference evidence="1 2" key="1">
    <citation type="journal article" date="2012" name="PLoS Pathog.">
        <title>Diverse lifestyles and strategies of plant pathogenesis encoded in the genomes of eighteen Dothideomycetes fungi.</title>
        <authorList>
            <person name="Ohm R.A."/>
            <person name="Feau N."/>
            <person name="Henrissat B."/>
            <person name="Schoch C.L."/>
            <person name="Horwitz B.A."/>
            <person name="Barry K.W."/>
            <person name="Condon B.J."/>
            <person name="Copeland A.C."/>
            <person name="Dhillon B."/>
            <person name="Glaser F."/>
            <person name="Hesse C.N."/>
            <person name="Kosti I."/>
            <person name="LaButti K."/>
            <person name="Lindquist E.A."/>
            <person name="Lucas S."/>
            <person name="Salamov A.A."/>
            <person name="Bradshaw R.E."/>
            <person name="Ciuffetti L."/>
            <person name="Hamelin R.C."/>
            <person name="Kema G.H.J."/>
            <person name="Lawrence C."/>
            <person name="Scott J.A."/>
            <person name="Spatafora J.W."/>
            <person name="Turgeon B.G."/>
            <person name="de Wit P.J.G.M."/>
            <person name="Zhong S."/>
            <person name="Goodwin S.B."/>
            <person name="Grigoriev I.V."/>
        </authorList>
    </citation>
    <scope>NUCLEOTIDE SEQUENCE [LARGE SCALE GENOMIC DNA]</scope>
    <source>
        <strain evidence="1 2">CIRAD86</strain>
    </source>
</reference>
<sequence length="606" mass="68324">MFMYHDGSPAADLQQRHVFGLSAERLMTAAFEVCGTSPRTLGKDRHSVGPAVWKMLQCSYTAIKRDGGRGLKTLDGSPPSAISLNRSVCIGTSKRREQIDFLGPLAFPDPLPHEQHLAIHPSDFHPHHYFHQQTTGRVVATPSDIKARLEPNLSLTSGTDLTYKSASRVCKRWRRIVLPLLFKYSRLKLDIAPRPEWRDRGSFNSSTSQGALDEAVHAVEVAEYAKIHPPTHDGRSLGEASLQWAQRFHHVLEDYLAFIATNNLLSSVESFVLLTDRMLPGFNDRYPHRLAATQDHRYRAAATLWQRLYSVIEPQILKVLAPPPELAILTNCAIDLFGEWAFSDMDFHLLTLQVDNPNAIRPSLNSSELDHIPPQYPSIAPSSILKLQPWSNLSLNEGSFLKAYGTYEYFERGPPSLIYSIKPVINPKPSTQLRHGQPPGSIDLTSLKSFIYTAILPFATHLDFRTLIPHLDVLDIKLAPDPSEQQKILGDKERVGHAELEDCWQEFFTAYRFITRPFRTFELDATDGTPKLKKFICRDVAIQALQDELDEEFTPLCLPCWAEMEPGVFVRQSEAPNHYSDGLKDPLAPRAILEAVGPRRMCGRLD</sequence>
<evidence type="ECO:0008006" key="3">
    <source>
        <dbReference type="Google" id="ProtNLM"/>
    </source>
</evidence>